<sequence>MFAAKVIRRHTHTKGMLRYMSTEKSGQQSQIKTKSDTYGEYHFRKSIERGREAYSVKNVFTALALASGCAGIYFYSLSAVKQENFSDVPMPREPSVEEKAQFEQEKQQ</sequence>
<accession>A0ACC1IVE9</accession>
<reference evidence="1" key="1">
    <citation type="submission" date="2022-07" db="EMBL/GenBank/DDBJ databases">
        <title>Phylogenomic reconstructions and comparative analyses of Kickxellomycotina fungi.</title>
        <authorList>
            <person name="Reynolds N.K."/>
            <person name="Stajich J.E."/>
            <person name="Barry K."/>
            <person name="Grigoriev I.V."/>
            <person name="Crous P."/>
            <person name="Smith M.E."/>
        </authorList>
    </citation>
    <scope>NUCLEOTIDE SEQUENCE</scope>
    <source>
        <strain evidence="1">Benny 63K</strain>
    </source>
</reference>
<name>A0ACC1IVE9_9FUNG</name>
<proteinExistence type="predicted"/>
<dbReference type="Proteomes" id="UP001150581">
    <property type="component" value="Unassembled WGS sequence"/>
</dbReference>
<evidence type="ECO:0000313" key="1">
    <source>
        <dbReference type="EMBL" id="KAJ1901589.1"/>
    </source>
</evidence>
<comment type="caution">
    <text evidence="1">The sequence shown here is derived from an EMBL/GenBank/DDBJ whole genome shotgun (WGS) entry which is preliminary data.</text>
</comment>
<gene>
    <name evidence="1" type="ORF">LPJ66_000674</name>
</gene>
<organism evidence="1 2">
    <name type="scientific">Kickxella alabastrina</name>
    <dbReference type="NCBI Taxonomy" id="61397"/>
    <lineage>
        <taxon>Eukaryota</taxon>
        <taxon>Fungi</taxon>
        <taxon>Fungi incertae sedis</taxon>
        <taxon>Zoopagomycota</taxon>
        <taxon>Kickxellomycotina</taxon>
        <taxon>Kickxellomycetes</taxon>
        <taxon>Kickxellales</taxon>
        <taxon>Kickxellaceae</taxon>
        <taxon>Kickxella</taxon>
    </lineage>
</organism>
<evidence type="ECO:0000313" key="2">
    <source>
        <dbReference type="Proteomes" id="UP001150581"/>
    </source>
</evidence>
<dbReference type="EMBL" id="JANBPG010000022">
    <property type="protein sequence ID" value="KAJ1901589.1"/>
    <property type="molecule type" value="Genomic_DNA"/>
</dbReference>
<protein>
    <submittedName>
        <fullName evidence="1">Uncharacterized protein</fullName>
    </submittedName>
</protein>
<keyword evidence="2" id="KW-1185">Reference proteome</keyword>